<evidence type="ECO:0000259" key="8">
    <source>
        <dbReference type="PROSITE" id="PS50118"/>
    </source>
</evidence>
<evidence type="ECO:0000256" key="4">
    <source>
        <dbReference type="ARBA" id="ARBA00023163"/>
    </source>
</evidence>
<feature type="compositionally biased region" description="Basic residues" evidence="7">
    <location>
        <begin position="1"/>
        <end position="11"/>
    </location>
</feature>
<keyword evidence="10" id="KW-1185">Reference proteome</keyword>
<comment type="caution">
    <text evidence="9">The sequence shown here is derived from an EMBL/GenBank/DDBJ whole genome shotgun (WGS) entry which is preliminary data.</text>
</comment>
<evidence type="ECO:0000256" key="2">
    <source>
        <dbReference type="ARBA" id="ARBA00023015"/>
    </source>
</evidence>
<feature type="non-terminal residue" evidence="9">
    <location>
        <position position="370"/>
    </location>
</feature>
<protein>
    <recommendedName>
        <fullName evidence="8">HMG box domain-containing protein</fullName>
    </recommendedName>
</protein>
<dbReference type="OrthoDB" id="2307332at2759"/>
<dbReference type="GO" id="GO:0000978">
    <property type="term" value="F:RNA polymerase II cis-regulatory region sequence-specific DNA binding"/>
    <property type="evidence" value="ECO:0007669"/>
    <property type="project" value="TreeGrafter"/>
</dbReference>
<feature type="non-terminal residue" evidence="9">
    <location>
        <position position="1"/>
    </location>
</feature>
<dbReference type="PROSITE" id="PS50118">
    <property type="entry name" value="HMG_BOX_2"/>
    <property type="match status" value="1"/>
</dbReference>
<dbReference type="SMART" id="SM00398">
    <property type="entry name" value="HMG"/>
    <property type="match status" value="1"/>
</dbReference>
<proteinExistence type="predicted"/>
<dbReference type="AlphaFoldDB" id="A0A9P4SI10"/>
<dbReference type="Gene3D" id="1.10.30.10">
    <property type="entry name" value="High mobility group box domain"/>
    <property type="match status" value="1"/>
</dbReference>
<name>A0A9P4SI10_9PEZI</name>
<feature type="compositionally biased region" description="Acidic residues" evidence="7">
    <location>
        <begin position="172"/>
        <end position="186"/>
    </location>
</feature>
<accession>A0A9P4SI10</accession>
<keyword evidence="3 6" id="KW-0238">DNA-binding</keyword>
<keyword evidence="4" id="KW-0804">Transcription</keyword>
<dbReference type="CDD" id="cd01389">
    <property type="entry name" value="HMG-box_ROX1-like"/>
    <property type="match status" value="1"/>
</dbReference>
<dbReference type="SUPFAM" id="SSF47095">
    <property type="entry name" value="HMG-box"/>
    <property type="match status" value="1"/>
</dbReference>
<feature type="compositionally biased region" description="Basic and acidic residues" evidence="7">
    <location>
        <begin position="25"/>
        <end position="42"/>
    </location>
</feature>
<evidence type="ECO:0000256" key="1">
    <source>
        <dbReference type="ARBA" id="ARBA00004123"/>
    </source>
</evidence>
<feature type="domain" description="HMG box" evidence="8">
    <location>
        <begin position="87"/>
        <end position="155"/>
    </location>
</feature>
<dbReference type="Proteomes" id="UP000799429">
    <property type="component" value="Unassembled WGS sequence"/>
</dbReference>
<dbReference type="InterPro" id="IPR050917">
    <property type="entry name" value="SOX_TF"/>
</dbReference>
<feature type="DNA-binding region" description="HMG box" evidence="6">
    <location>
        <begin position="87"/>
        <end position="155"/>
    </location>
</feature>
<keyword evidence="2" id="KW-0805">Transcription regulation</keyword>
<reference evidence="9" key="1">
    <citation type="journal article" date="2020" name="Stud. Mycol.">
        <title>101 Dothideomycetes genomes: a test case for predicting lifestyles and emergence of pathogens.</title>
        <authorList>
            <person name="Haridas S."/>
            <person name="Albert R."/>
            <person name="Binder M."/>
            <person name="Bloem J."/>
            <person name="Labutti K."/>
            <person name="Salamov A."/>
            <person name="Andreopoulos B."/>
            <person name="Baker S."/>
            <person name="Barry K."/>
            <person name="Bills G."/>
            <person name="Bluhm B."/>
            <person name="Cannon C."/>
            <person name="Castanera R."/>
            <person name="Culley D."/>
            <person name="Daum C."/>
            <person name="Ezra D."/>
            <person name="Gonzalez J."/>
            <person name="Henrissat B."/>
            <person name="Kuo A."/>
            <person name="Liang C."/>
            <person name="Lipzen A."/>
            <person name="Lutzoni F."/>
            <person name="Magnuson J."/>
            <person name="Mondo S."/>
            <person name="Nolan M."/>
            <person name="Ohm R."/>
            <person name="Pangilinan J."/>
            <person name="Park H.-J."/>
            <person name="Ramirez L."/>
            <person name="Alfaro M."/>
            <person name="Sun H."/>
            <person name="Tritt A."/>
            <person name="Yoshinaga Y."/>
            <person name="Zwiers L.-H."/>
            <person name="Turgeon B."/>
            <person name="Goodwin S."/>
            <person name="Spatafora J."/>
            <person name="Crous P."/>
            <person name="Grigoriev I."/>
        </authorList>
    </citation>
    <scope>NUCLEOTIDE SEQUENCE</scope>
    <source>
        <strain evidence="9">CBS 101060</strain>
    </source>
</reference>
<dbReference type="PANTHER" id="PTHR45803">
    <property type="entry name" value="SOX100B"/>
    <property type="match status" value="1"/>
</dbReference>
<keyword evidence="5 6" id="KW-0539">Nucleus</keyword>
<dbReference type="PANTHER" id="PTHR45803:SF5">
    <property type="entry name" value="SOX100B"/>
    <property type="match status" value="1"/>
</dbReference>
<dbReference type="InterPro" id="IPR036910">
    <property type="entry name" value="HMG_box_dom_sf"/>
</dbReference>
<evidence type="ECO:0000256" key="7">
    <source>
        <dbReference type="SAM" id="MobiDB-lite"/>
    </source>
</evidence>
<feature type="region of interest" description="Disordered" evidence="7">
    <location>
        <begin position="147"/>
        <end position="220"/>
    </location>
</feature>
<evidence type="ECO:0000256" key="5">
    <source>
        <dbReference type="ARBA" id="ARBA00023242"/>
    </source>
</evidence>
<dbReference type="EMBL" id="MU006090">
    <property type="protein sequence ID" value="KAF2842182.1"/>
    <property type="molecule type" value="Genomic_DNA"/>
</dbReference>
<dbReference type="GO" id="GO:0000981">
    <property type="term" value="F:DNA-binding transcription factor activity, RNA polymerase II-specific"/>
    <property type="evidence" value="ECO:0007669"/>
    <property type="project" value="TreeGrafter"/>
</dbReference>
<dbReference type="Pfam" id="PF00505">
    <property type="entry name" value="HMG_box"/>
    <property type="match status" value="1"/>
</dbReference>
<evidence type="ECO:0000256" key="3">
    <source>
        <dbReference type="ARBA" id="ARBA00023125"/>
    </source>
</evidence>
<comment type="subcellular location">
    <subcellularLocation>
        <location evidence="1">Nucleus</location>
    </subcellularLocation>
</comment>
<dbReference type="InterPro" id="IPR009071">
    <property type="entry name" value="HMG_box_dom"/>
</dbReference>
<evidence type="ECO:0000313" key="10">
    <source>
        <dbReference type="Proteomes" id="UP000799429"/>
    </source>
</evidence>
<sequence length="370" mass="42677">DSRRTRSGRKIGRADSPLAPARSPNPKEPKVKRQKIGKEKPKTPKLTAPLSILTKDYDNIPVRDMEEWVNRPVEVRKKEVEKRNGYVTRPMNSFMLYRSAFAERTKMWCLQNNHQVVSSVSGESWPMEPQEVRDQYKELAKIERLNHQNAHPSYKFSPSKAGPARRKKDMYSDEEEEPSDLEDPDGDWGPPGGQGNRKRRRPGKEPGYPSNAHVHFDNPDDASRLSDWEYANHQGRIHPAHMEHPEMYHQYYQHTAVHQYSPEYNQHSDQYKGYPSDQGMMFSNQSLIGLPGGNHHEPLEMGSYTNSPMMHESQVDPLLLSFDQGSYEHDGHATGPEYTEPAMPHYTAPEWKVDQSVSPIEQGSEFDKWM</sequence>
<evidence type="ECO:0000256" key="6">
    <source>
        <dbReference type="PROSITE-ProRule" id="PRU00267"/>
    </source>
</evidence>
<gene>
    <name evidence="9" type="ORF">M501DRAFT_905604</name>
</gene>
<feature type="region of interest" description="Disordered" evidence="7">
    <location>
        <begin position="1"/>
        <end position="46"/>
    </location>
</feature>
<evidence type="ECO:0000313" key="9">
    <source>
        <dbReference type="EMBL" id="KAF2842182.1"/>
    </source>
</evidence>
<organism evidence="9 10">
    <name type="scientific">Patellaria atrata CBS 101060</name>
    <dbReference type="NCBI Taxonomy" id="1346257"/>
    <lineage>
        <taxon>Eukaryota</taxon>
        <taxon>Fungi</taxon>
        <taxon>Dikarya</taxon>
        <taxon>Ascomycota</taxon>
        <taxon>Pezizomycotina</taxon>
        <taxon>Dothideomycetes</taxon>
        <taxon>Dothideomycetes incertae sedis</taxon>
        <taxon>Patellariales</taxon>
        <taxon>Patellariaceae</taxon>
        <taxon>Patellaria</taxon>
    </lineage>
</organism>
<dbReference type="GO" id="GO:0005634">
    <property type="term" value="C:nucleus"/>
    <property type="evidence" value="ECO:0007669"/>
    <property type="project" value="UniProtKB-SubCell"/>
</dbReference>